<reference evidence="2 3" key="1">
    <citation type="journal article" date="2020" name="Microorganisms">
        <title>Polyphasic Characterisation of Cedecea colo sp. nov., a New Enteric Bacterium Isolated from the Koala Hindgut.</title>
        <authorList>
            <person name="Boath J.M."/>
            <person name="Dakhal S."/>
            <person name="Van T.T.H."/>
            <person name="Moore R.J."/>
            <person name="Dekiwadia C."/>
            <person name="Macreadie I.G."/>
        </authorList>
    </citation>
    <scope>NUCLEOTIDE SEQUENCE [LARGE SCALE GENOMIC DNA]</scope>
    <source>
        <strain evidence="2 3">ZA</strain>
    </source>
</reference>
<dbReference type="Pfam" id="PF13302">
    <property type="entry name" value="Acetyltransf_3"/>
    <property type="match status" value="1"/>
</dbReference>
<name>A0ABX0VHQ2_9ENTR</name>
<dbReference type="InterPro" id="IPR051908">
    <property type="entry name" value="Ribosomal_N-acetyltransferase"/>
</dbReference>
<dbReference type="Pfam" id="PF00583">
    <property type="entry name" value="Acetyltransf_1"/>
    <property type="match status" value="1"/>
</dbReference>
<accession>A0ABX0VHQ2</accession>
<dbReference type="PANTHER" id="PTHR43441">
    <property type="entry name" value="RIBOSOMAL-PROTEIN-SERINE ACETYLTRANSFERASE"/>
    <property type="match status" value="1"/>
</dbReference>
<gene>
    <name evidence="2" type="ORF">E2L00_02965</name>
</gene>
<evidence type="ECO:0000259" key="1">
    <source>
        <dbReference type="PROSITE" id="PS51186"/>
    </source>
</evidence>
<evidence type="ECO:0000313" key="3">
    <source>
        <dbReference type="Proteomes" id="UP000697927"/>
    </source>
</evidence>
<evidence type="ECO:0000313" key="2">
    <source>
        <dbReference type="EMBL" id="NIY46508.1"/>
    </source>
</evidence>
<dbReference type="PANTHER" id="PTHR43441:SF2">
    <property type="entry name" value="FAMILY ACETYLTRANSFERASE, PUTATIVE (AFU_ORTHOLOGUE AFUA_7G00850)-RELATED"/>
    <property type="match status" value="1"/>
</dbReference>
<keyword evidence="3" id="KW-1185">Reference proteome</keyword>
<proteinExistence type="predicted"/>
<dbReference type="Proteomes" id="UP000697927">
    <property type="component" value="Unassembled WGS sequence"/>
</dbReference>
<dbReference type="PROSITE" id="PS51186">
    <property type="entry name" value="GNAT"/>
    <property type="match status" value="2"/>
</dbReference>
<dbReference type="InterPro" id="IPR000182">
    <property type="entry name" value="GNAT_dom"/>
</dbReference>
<feature type="domain" description="N-acetyltransferase" evidence="1">
    <location>
        <begin position="63"/>
        <end position="209"/>
    </location>
</feature>
<dbReference type="EMBL" id="SOYS01000001">
    <property type="protein sequence ID" value="NIY46508.1"/>
    <property type="molecule type" value="Genomic_DNA"/>
</dbReference>
<dbReference type="SUPFAM" id="SSF55729">
    <property type="entry name" value="Acyl-CoA N-acyltransferases (Nat)"/>
    <property type="match status" value="2"/>
</dbReference>
<comment type="caution">
    <text evidence="2">The sequence shown here is derived from an EMBL/GenBank/DDBJ whole genome shotgun (WGS) entry which is preliminary data.</text>
</comment>
<organism evidence="2 3">
    <name type="scientific">Cedecea colo</name>
    <dbReference type="NCBI Taxonomy" id="2552946"/>
    <lineage>
        <taxon>Bacteria</taxon>
        <taxon>Pseudomonadati</taxon>
        <taxon>Pseudomonadota</taxon>
        <taxon>Gammaproteobacteria</taxon>
        <taxon>Enterobacterales</taxon>
        <taxon>Enterobacteriaceae</taxon>
        <taxon>Cedecea</taxon>
    </lineage>
</organism>
<feature type="domain" description="N-acetyltransferase" evidence="1">
    <location>
        <begin position="263"/>
        <end position="409"/>
    </location>
</feature>
<dbReference type="InterPro" id="IPR016181">
    <property type="entry name" value="Acyl_CoA_acyltransferase"/>
</dbReference>
<dbReference type="Gene3D" id="3.40.630.30">
    <property type="match status" value="2"/>
</dbReference>
<sequence>MAYSKALILYPSRRSALTGTTNEYLQPTGAALSGWQPRPHPQRVVLAGRYCRLEPLAPPTHTKTLWEAWSKAEDGRDWTYMSVGPFAREQQFAEFVASAAASTDPLHFAVIDQQTNCATGTLSLMRIDPANGVAEVGFVAFAPELKRTVQATEAHYLLMKYAFDELGYRRYEWKCDSLNGPSRHAALRLGFRFEGIFRQAAVYKGRTRDTAWFSVIDSEWPLLKAAFEAWLCDENQPQGKQRQSLSSLREKLAADNNGRKIMLSVRPLVKSDYSAWLALWQGYLTFYDTQLSDALNLLTWQRMLSEDEPMYALGAFDEQQKLLGIVHMIYHRGTWSSGDRCYLEDLFTTPQARGQGVGRALIEGVYQHAEAKGASRVYWHTHETNATAQMLYDKLADKPGFIQYRKNLA</sequence>
<protein>
    <submittedName>
        <fullName evidence="2">N-acetyltransferase</fullName>
    </submittedName>
</protein>
<dbReference type="CDD" id="cd04301">
    <property type="entry name" value="NAT_SF"/>
    <property type="match status" value="1"/>
</dbReference>